<gene>
    <name evidence="2" type="ORF">CUZ56_00807</name>
</gene>
<dbReference type="Proteomes" id="UP000286947">
    <property type="component" value="Unassembled WGS sequence"/>
</dbReference>
<feature type="transmembrane region" description="Helical" evidence="1">
    <location>
        <begin position="120"/>
        <end position="138"/>
    </location>
</feature>
<feature type="transmembrane region" description="Helical" evidence="1">
    <location>
        <begin position="171"/>
        <end position="191"/>
    </location>
</feature>
<dbReference type="Pfam" id="PF02325">
    <property type="entry name" value="CCB3_YggT"/>
    <property type="match status" value="2"/>
</dbReference>
<keyword evidence="1" id="KW-1133">Transmembrane helix</keyword>
<dbReference type="InterPro" id="IPR003425">
    <property type="entry name" value="CCB3/YggT"/>
</dbReference>
<feature type="transmembrane region" description="Helical" evidence="1">
    <location>
        <begin position="94"/>
        <end position="115"/>
    </location>
</feature>
<comment type="caution">
    <text evidence="2">The sequence shown here is derived from an EMBL/GenBank/DDBJ whole genome shotgun (WGS) entry which is preliminary data.</text>
</comment>
<accession>A0A433SHT5</accession>
<dbReference type="EMBL" id="PQSP01000001">
    <property type="protein sequence ID" value="RUS68317.1"/>
    <property type="molecule type" value="Genomic_DNA"/>
</dbReference>
<feature type="transmembrane region" description="Helical" evidence="1">
    <location>
        <begin position="67"/>
        <end position="88"/>
    </location>
</feature>
<evidence type="ECO:0000256" key="1">
    <source>
        <dbReference type="SAM" id="Phobius"/>
    </source>
</evidence>
<evidence type="ECO:0000313" key="3">
    <source>
        <dbReference type="Proteomes" id="UP000286947"/>
    </source>
</evidence>
<name>A0A433SHT5_9BURK</name>
<protein>
    <recommendedName>
        <fullName evidence="4">YggT family protein</fullName>
    </recommendedName>
</protein>
<sequence>MTLLLNILAFLLNVVFDLFAILCLLRLYMQLVKASFMNPVGQGIIRLTNWLVLPLQRILPRIQRFDLSSFLAAYLCSLLHFLILWTAIYLSQDTAAVAISSPLHGIFLLLFFALLNVIKLMLYLLSLIVLLNAILSWLQPNHPFYGLTQQLSAPLVNPVRKVVPSIGGLDLSPFIVLIILQVLLIIVNHLMR</sequence>
<keyword evidence="3" id="KW-1185">Reference proteome</keyword>
<dbReference type="GO" id="GO:0016020">
    <property type="term" value="C:membrane"/>
    <property type="evidence" value="ECO:0007669"/>
    <property type="project" value="InterPro"/>
</dbReference>
<feature type="transmembrane region" description="Helical" evidence="1">
    <location>
        <begin position="6"/>
        <end position="28"/>
    </location>
</feature>
<evidence type="ECO:0000313" key="2">
    <source>
        <dbReference type="EMBL" id="RUS68317.1"/>
    </source>
</evidence>
<organism evidence="2 3">
    <name type="scientific">Saezia sanguinis</name>
    <dbReference type="NCBI Taxonomy" id="1965230"/>
    <lineage>
        <taxon>Bacteria</taxon>
        <taxon>Pseudomonadati</taxon>
        <taxon>Pseudomonadota</taxon>
        <taxon>Betaproteobacteria</taxon>
        <taxon>Burkholderiales</taxon>
        <taxon>Saeziaceae</taxon>
        <taxon>Saezia</taxon>
    </lineage>
</organism>
<proteinExistence type="predicted"/>
<keyword evidence="1" id="KW-0472">Membrane</keyword>
<dbReference type="RefSeq" id="WP_126978365.1">
    <property type="nucleotide sequence ID" value="NZ_PQSP01000001.1"/>
</dbReference>
<dbReference type="OrthoDB" id="9806665at2"/>
<reference evidence="2 3" key="1">
    <citation type="submission" date="2018-01" db="EMBL/GenBank/DDBJ databases">
        <title>Saezia sanguinis gen. nov., sp. nov., in the order Burkholderiales isolated from human blood.</title>
        <authorList>
            <person name="Medina-Pascual M.J."/>
            <person name="Valdezate S."/>
            <person name="Monzon S."/>
            <person name="Cuesta I."/>
            <person name="Carrasco G."/>
            <person name="Villalon P."/>
            <person name="Saez-Nieto J.A."/>
        </authorList>
    </citation>
    <scope>NUCLEOTIDE SEQUENCE [LARGE SCALE GENOMIC DNA]</scope>
    <source>
        <strain evidence="2 3">CNM695-12</strain>
    </source>
</reference>
<dbReference type="AlphaFoldDB" id="A0A433SHT5"/>
<evidence type="ECO:0008006" key="4">
    <source>
        <dbReference type="Google" id="ProtNLM"/>
    </source>
</evidence>
<keyword evidence="1" id="KW-0812">Transmembrane</keyword>